<reference evidence="1" key="2">
    <citation type="submission" date="2015-06" db="UniProtKB">
        <authorList>
            <consortium name="EnsemblProtists"/>
        </authorList>
    </citation>
    <scope>IDENTIFICATION</scope>
    <source>
        <strain evidence="1">Emoy2</strain>
    </source>
</reference>
<reference evidence="2" key="1">
    <citation type="journal article" date="2010" name="Science">
        <title>Signatures of adaptation to obligate biotrophy in the Hyaloperonospora arabidopsidis genome.</title>
        <authorList>
            <person name="Baxter L."/>
            <person name="Tripathy S."/>
            <person name="Ishaque N."/>
            <person name="Boot N."/>
            <person name="Cabral A."/>
            <person name="Kemen E."/>
            <person name="Thines M."/>
            <person name="Ah-Fong A."/>
            <person name="Anderson R."/>
            <person name="Badejoko W."/>
            <person name="Bittner-Eddy P."/>
            <person name="Boore J.L."/>
            <person name="Chibucos M.C."/>
            <person name="Coates M."/>
            <person name="Dehal P."/>
            <person name="Delehaunty K."/>
            <person name="Dong S."/>
            <person name="Downton P."/>
            <person name="Dumas B."/>
            <person name="Fabro G."/>
            <person name="Fronick C."/>
            <person name="Fuerstenberg S.I."/>
            <person name="Fulton L."/>
            <person name="Gaulin E."/>
            <person name="Govers F."/>
            <person name="Hughes L."/>
            <person name="Humphray S."/>
            <person name="Jiang R.H."/>
            <person name="Judelson H."/>
            <person name="Kamoun S."/>
            <person name="Kyung K."/>
            <person name="Meijer H."/>
            <person name="Minx P."/>
            <person name="Morris P."/>
            <person name="Nelson J."/>
            <person name="Phuntumart V."/>
            <person name="Qutob D."/>
            <person name="Rehmany A."/>
            <person name="Rougon-Cardoso A."/>
            <person name="Ryden P."/>
            <person name="Torto-Alalibo T."/>
            <person name="Studholme D."/>
            <person name="Wang Y."/>
            <person name="Win J."/>
            <person name="Wood J."/>
            <person name="Clifton S.W."/>
            <person name="Rogers J."/>
            <person name="Van den Ackerveken G."/>
            <person name="Jones J.D."/>
            <person name="McDowell J.M."/>
            <person name="Beynon J."/>
            <person name="Tyler B.M."/>
        </authorList>
    </citation>
    <scope>NUCLEOTIDE SEQUENCE [LARGE SCALE GENOMIC DNA]</scope>
    <source>
        <strain evidence="2">Emoy2</strain>
    </source>
</reference>
<dbReference type="EMBL" id="JH598211">
    <property type="status" value="NOT_ANNOTATED_CDS"/>
    <property type="molecule type" value="Genomic_DNA"/>
</dbReference>
<organism evidence="1 2">
    <name type="scientific">Hyaloperonospora arabidopsidis (strain Emoy2)</name>
    <name type="common">Downy mildew agent</name>
    <name type="synonym">Peronospora arabidopsidis</name>
    <dbReference type="NCBI Taxonomy" id="559515"/>
    <lineage>
        <taxon>Eukaryota</taxon>
        <taxon>Sar</taxon>
        <taxon>Stramenopiles</taxon>
        <taxon>Oomycota</taxon>
        <taxon>Peronosporomycetes</taxon>
        <taxon>Peronosporales</taxon>
        <taxon>Peronosporaceae</taxon>
        <taxon>Hyaloperonospora</taxon>
    </lineage>
</organism>
<dbReference type="HOGENOM" id="CLU_3036487_0_0_1"/>
<name>M4BFS6_HYAAE</name>
<accession>M4BFS6</accession>
<evidence type="ECO:0000313" key="2">
    <source>
        <dbReference type="Proteomes" id="UP000011713"/>
    </source>
</evidence>
<dbReference type="Proteomes" id="UP000011713">
    <property type="component" value="Unassembled WGS sequence"/>
</dbReference>
<evidence type="ECO:0000313" key="1">
    <source>
        <dbReference type="EnsemblProtists" id="HpaP805146"/>
    </source>
</evidence>
<proteinExistence type="predicted"/>
<dbReference type="VEuPathDB" id="FungiDB:HpaG805146"/>
<protein>
    <submittedName>
        <fullName evidence="1">Uncharacterized protein</fullName>
    </submittedName>
</protein>
<dbReference type="InParanoid" id="M4BFS6"/>
<dbReference type="AlphaFoldDB" id="M4BFS6"/>
<keyword evidence="2" id="KW-1185">Reference proteome</keyword>
<sequence length="55" mass="6683">MEPTKHMKKYQNISTVDVHLADKGMVKQWEWAYHHVNEDPTWRQEKCAYWLLALP</sequence>
<dbReference type="EnsemblProtists" id="HpaT805146">
    <property type="protein sequence ID" value="HpaP805146"/>
    <property type="gene ID" value="HpaG805146"/>
</dbReference>